<reference evidence="1" key="1">
    <citation type="submission" date="2023-06" db="EMBL/GenBank/DDBJ databases">
        <authorList>
            <person name="Polev D.E."/>
            <person name="Saitova A.T."/>
            <person name="Bogumilchik E.A."/>
            <person name="Kokorina G.I."/>
            <person name="Voskresenskaia E.A."/>
        </authorList>
    </citation>
    <scope>NUCLEOTIDE SEQUENCE</scope>
    <source>
        <strain evidence="1">2145 StPb PI</strain>
    </source>
</reference>
<dbReference type="Proteomes" id="UP001167864">
    <property type="component" value="Unassembled WGS sequence"/>
</dbReference>
<dbReference type="InterPro" id="IPR052947">
    <property type="entry name" value="T6SS_Hcp1_domain"/>
</dbReference>
<organism evidence="1 2">
    <name type="scientific">Yersinia nurmii</name>
    <dbReference type="NCBI Taxonomy" id="685706"/>
    <lineage>
        <taxon>Bacteria</taxon>
        <taxon>Pseudomonadati</taxon>
        <taxon>Pseudomonadota</taxon>
        <taxon>Gammaproteobacteria</taxon>
        <taxon>Enterobacterales</taxon>
        <taxon>Yersiniaceae</taxon>
        <taxon>Yersinia</taxon>
    </lineage>
</organism>
<dbReference type="PANTHER" id="PTHR34319">
    <property type="entry name" value="MAJOR EXPORTED PROTEIN"/>
    <property type="match status" value="1"/>
</dbReference>
<evidence type="ECO:0000313" key="2">
    <source>
        <dbReference type="Proteomes" id="UP001167864"/>
    </source>
</evidence>
<dbReference type="EMBL" id="JAUEHU010000001">
    <property type="protein sequence ID" value="MDN0086093.1"/>
    <property type="molecule type" value="Genomic_DNA"/>
</dbReference>
<dbReference type="Gene3D" id="2.30.110.20">
    <property type="entry name" value="Hcp1-like"/>
    <property type="match status" value="1"/>
</dbReference>
<dbReference type="NCBIfam" id="TIGR03344">
    <property type="entry name" value="VI_effect_Hcp1"/>
    <property type="match status" value="1"/>
</dbReference>
<gene>
    <name evidence="1" type="ORF">QVN42_01565</name>
</gene>
<dbReference type="SUPFAM" id="SSF141452">
    <property type="entry name" value="Hcp1-like"/>
    <property type="match status" value="1"/>
</dbReference>
<evidence type="ECO:0000313" key="1">
    <source>
        <dbReference type="EMBL" id="MDN0086093.1"/>
    </source>
</evidence>
<sequence length="159" mass="17505">MANSIYLTLSGNKQGLISAGCSSVDSIGNKGQESHLDKIFIYSLSHSMTREQNASHHPITIKKPIDKSSPLLAVAISDNELLTATFDCYRTSQSGAQELYYSISITDATISDLAVFHPHSVTHTGSEPQETISLRYKSITWNHHIAGTSGYSIWDERVY</sequence>
<protein>
    <submittedName>
        <fullName evidence="1">Hcp family type VI secretion system effector</fullName>
    </submittedName>
</protein>
<proteinExistence type="predicted"/>
<dbReference type="Pfam" id="PF05638">
    <property type="entry name" value="T6SS_HCP"/>
    <property type="match status" value="1"/>
</dbReference>
<accession>A0AAW7JT27</accession>
<name>A0AAW7JT27_9GAMM</name>
<dbReference type="PANTHER" id="PTHR34319:SF7">
    <property type="entry name" value="HNH ENDONUCLEASE DOMAIN-CONTAINING PROTEIN"/>
    <property type="match status" value="1"/>
</dbReference>
<dbReference type="InterPro" id="IPR036624">
    <property type="entry name" value="Hcp1-lik_sf"/>
</dbReference>
<dbReference type="RefSeq" id="WP_120806251.1">
    <property type="nucleotide sequence ID" value="NZ_JAUEHU010000001.1"/>
</dbReference>
<dbReference type="AlphaFoldDB" id="A0AAW7JT27"/>
<comment type="caution">
    <text evidence="1">The sequence shown here is derived from an EMBL/GenBank/DDBJ whole genome shotgun (WGS) entry which is preliminary data.</text>
</comment>
<dbReference type="InterPro" id="IPR008514">
    <property type="entry name" value="T6SS_Hcp"/>
</dbReference>